<name>A0A1E3S9I3_MYCIE</name>
<dbReference type="AlphaFoldDB" id="A0A1E3S9I3"/>
<keyword evidence="2" id="KW-1185">Reference proteome</keyword>
<gene>
    <name evidence="1" type="ORF">BST27_14245</name>
</gene>
<protein>
    <submittedName>
        <fullName evidence="1">Uncharacterized protein</fullName>
    </submittedName>
</protein>
<accession>A0A1E3S9I3</accession>
<organism evidence="1 2">
    <name type="scientific">Mycobacterium intermedium</name>
    <dbReference type="NCBI Taxonomy" id="28445"/>
    <lineage>
        <taxon>Bacteria</taxon>
        <taxon>Bacillati</taxon>
        <taxon>Actinomycetota</taxon>
        <taxon>Actinomycetes</taxon>
        <taxon>Mycobacteriales</taxon>
        <taxon>Mycobacteriaceae</taxon>
        <taxon>Mycobacterium</taxon>
        <taxon>Mycobacterium simiae complex</taxon>
    </lineage>
</organism>
<reference evidence="1 2" key="1">
    <citation type="submission" date="2017-02" db="EMBL/GenBank/DDBJ databases">
        <title>The new phylogeny of genus Mycobacterium.</title>
        <authorList>
            <person name="Tortoli E."/>
            <person name="Trovato A."/>
            <person name="Cirillo D.M."/>
        </authorList>
    </citation>
    <scope>NUCLEOTIDE SEQUENCE [LARGE SCALE GENOMIC DNA]</scope>
    <source>
        <strain evidence="1 2">DSM 44049</strain>
    </source>
</reference>
<evidence type="ECO:0000313" key="2">
    <source>
        <dbReference type="Proteomes" id="UP000192739"/>
    </source>
</evidence>
<dbReference type="STRING" id="28445.BHQ20_20355"/>
<dbReference type="EMBL" id="MVHT01000035">
    <property type="protein sequence ID" value="ORB04683.1"/>
    <property type="molecule type" value="Genomic_DNA"/>
</dbReference>
<dbReference type="Proteomes" id="UP000192739">
    <property type="component" value="Unassembled WGS sequence"/>
</dbReference>
<evidence type="ECO:0000313" key="1">
    <source>
        <dbReference type="EMBL" id="ORB04683.1"/>
    </source>
</evidence>
<comment type="caution">
    <text evidence="1">The sequence shown here is derived from an EMBL/GenBank/DDBJ whole genome shotgun (WGS) entry which is preliminary data.</text>
</comment>
<sequence length="76" mass="8958">MSTSEPYRLRPFGTGGRRKMLQNDWHAAEYVLKKRHRTGLSPGGDLAFTFPRAITRLMCKHRCQTDDEYSRERDTR</sequence>
<proteinExistence type="predicted"/>